<dbReference type="EMBL" id="JAULJE010000018">
    <property type="protein sequence ID" value="KAK1332651.1"/>
    <property type="molecule type" value="Genomic_DNA"/>
</dbReference>
<reference evidence="2" key="1">
    <citation type="submission" date="2023-06" db="EMBL/GenBank/DDBJ databases">
        <title>Reference genome for the Northern bat (Eptesicus nilssonii), a most northern bat species.</title>
        <authorList>
            <person name="Laine V.N."/>
            <person name="Pulliainen A.T."/>
            <person name="Lilley T.M."/>
        </authorList>
    </citation>
    <scope>NUCLEOTIDE SEQUENCE</scope>
    <source>
        <strain evidence="2">BLF_Eptnil</strain>
        <tissue evidence="2">Kidney</tissue>
    </source>
</reference>
<dbReference type="Gene3D" id="3.10.110.10">
    <property type="entry name" value="Ubiquitin Conjugating Enzyme"/>
    <property type="match status" value="1"/>
</dbReference>
<proteinExistence type="predicted"/>
<evidence type="ECO:0000256" key="1">
    <source>
        <dbReference type="SAM" id="MobiDB-lite"/>
    </source>
</evidence>
<dbReference type="InterPro" id="IPR016135">
    <property type="entry name" value="UBQ-conjugating_enzyme/RWD"/>
</dbReference>
<name>A0AA40HK11_CNENI</name>
<comment type="caution">
    <text evidence="2">The sequence shown here is derived from an EMBL/GenBank/DDBJ whole genome shotgun (WGS) entry which is preliminary data.</text>
</comment>
<protein>
    <submittedName>
        <fullName evidence="2">Uncharacterized protein</fullName>
    </submittedName>
</protein>
<dbReference type="AlphaFoldDB" id="A0AA40HK11"/>
<sequence>MSYKEKKTSVSSPMEGAVSIHWVCDWQIRSWEKQAACQRQGNGNSDSRLRCVQSTEEWGLDSLLTGRLLRGRAPHEGRARGVLSWCLPGGRKTALNLESSGAVTPETAYNSILSSKGSTGGPGSVSCFSSLDGTDPGCRAPSPSLRPLSCLLSSHHLQNHLRDRPTHRVFIFLNSSLPNNHELPNPPELFHQVEAAANRLASLPLRLHTPLSLERNRRQARLELRALALPAQSAVASWRATSGAAGPQAGLGECLFERLALKLDQEPWEPRGLRGSPLHPPEGKLLVSWITGLVSTEAHARQRRRHPGTPPKARNTELSQGSRKEETVPPNGGTHSHKMTAPSPLSPAGQQARSTAVPAPRRVRPLHTPASGVLQSPQPPSRLGPARGTGKPWMVAAQPPRNTRGSDSHSGKCEGSQVSAAAPLSGRGPSKAWEQSACLLRRQAFQKPPLSWRLLKGLVHQRTGTQLHREKRKRVFHLQIQPSNHGSKITHSSHSGGVAMVPAAGPPDVWAPSGCSEDTMTVMARGAQQAGSSGATSPDTSHVTITVTPEARESEEPFQTALRVTRSKNIQVKPPFKIPSQESREDNVSRAFELLALQAEENLAMVMIFTLVTAVQEKFNKIGGQIKTRREEKKQTDMAFLLQLRIS</sequence>
<dbReference type="PANTHER" id="PTHR12292">
    <property type="entry name" value="RWD DOMAIN-CONTAINING PROTEIN"/>
    <property type="match status" value="1"/>
</dbReference>
<dbReference type="InterPro" id="IPR040213">
    <property type="entry name" value="GIR2-like"/>
</dbReference>
<organism evidence="2 3">
    <name type="scientific">Cnephaeus nilssonii</name>
    <name type="common">Northern bat</name>
    <name type="synonym">Eptesicus nilssonii</name>
    <dbReference type="NCBI Taxonomy" id="3371016"/>
    <lineage>
        <taxon>Eukaryota</taxon>
        <taxon>Metazoa</taxon>
        <taxon>Chordata</taxon>
        <taxon>Craniata</taxon>
        <taxon>Vertebrata</taxon>
        <taxon>Euteleostomi</taxon>
        <taxon>Mammalia</taxon>
        <taxon>Eutheria</taxon>
        <taxon>Laurasiatheria</taxon>
        <taxon>Chiroptera</taxon>
        <taxon>Yangochiroptera</taxon>
        <taxon>Vespertilionidae</taxon>
        <taxon>Cnephaeus</taxon>
    </lineage>
</organism>
<evidence type="ECO:0000313" key="3">
    <source>
        <dbReference type="Proteomes" id="UP001177744"/>
    </source>
</evidence>
<gene>
    <name evidence="2" type="ORF">QTO34_007334</name>
</gene>
<keyword evidence="3" id="KW-1185">Reference proteome</keyword>
<dbReference type="Proteomes" id="UP001177744">
    <property type="component" value="Unassembled WGS sequence"/>
</dbReference>
<accession>A0AA40HK11</accession>
<feature type="region of interest" description="Disordered" evidence="1">
    <location>
        <begin position="297"/>
        <end position="429"/>
    </location>
</feature>
<evidence type="ECO:0000313" key="2">
    <source>
        <dbReference type="EMBL" id="KAK1332651.1"/>
    </source>
</evidence>